<dbReference type="Proteomes" id="UP000254266">
    <property type="component" value="Unassembled WGS sequence"/>
</dbReference>
<protein>
    <submittedName>
        <fullName evidence="1">Uncharacterized protein</fullName>
    </submittedName>
</protein>
<dbReference type="AlphaFoldDB" id="A0A370DJL8"/>
<name>A0A370DJL8_9GAMM</name>
<evidence type="ECO:0000313" key="2">
    <source>
        <dbReference type="Proteomes" id="UP000254266"/>
    </source>
</evidence>
<gene>
    <name evidence="1" type="ORF">DIZ80_03130</name>
</gene>
<proteinExistence type="predicted"/>
<keyword evidence="2" id="KW-1185">Reference proteome</keyword>
<organism evidence="1 2">
    <name type="scientific">endosymbiont of Galathealinum brachiosum</name>
    <dbReference type="NCBI Taxonomy" id="2200906"/>
    <lineage>
        <taxon>Bacteria</taxon>
        <taxon>Pseudomonadati</taxon>
        <taxon>Pseudomonadota</taxon>
        <taxon>Gammaproteobacteria</taxon>
        <taxon>sulfur-oxidizing symbionts</taxon>
    </lineage>
</organism>
<evidence type="ECO:0000313" key="1">
    <source>
        <dbReference type="EMBL" id="RDH84487.1"/>
    </source>
</evidence>
<sequence length="79" mass="9100">MLPFMALQFMLTPSILINYIRTALSRMENSKEYSGIPLLANWKIWLAGTTLEIVNNCFHPNSELERIILSFLKISKAEL</sequence>
<reference evidence="1 2" key="1">
    <citation type="journal article" date="2018" name="ISME J.">
        <title>Endosymbiont genomes yield clues of tubeworm success.</title>
        <authorList>
            <person name="Li Y."/>
            <person name="Liles M.R."/>
            <person name="Halanych K.M."/>
        </authorList>
    </citation>
    <scope>NUCLEOTIDE SEQUENCE [LARGE SCALE GENOMIC DNA]</scope>
    <source>
        <strain evidence="1">A1464</strain>
    </source>
</reference>
<accession>A0A370DJL8</accession>
<comment type="caution">
    <text evidence="1">The sequence shown here is derived from an EMBL/GenBank/DDBJ whole genome shotgun (WGS) entry which is preliminary data.</text>
</comment>
<dbReference type="EMBL" id="QFXC01000007">
    <property type="protein sequence ID" value="RDH84487.1"/>
    <property type="molecule type" value="Genomic_DNA"/>
</dbReference>